<dbReference type="PANTHER" id="PTHR43711:SF1">
    <property type="entry name" value="HISTIDINE KINASE 1"/>
    <property type="match status" value="1"/>
</dbReference>
<evidence type="ECO:0000256" key="1">
    <source>
        <dbReference type="ARBA" id="ARBA00000085"/>
    </source>
</evidence>
<dbReference type="Gene3D" id="3.30.565.10">
    <property type="entry name" value="Histidine kinase-like ATPase, C-terminal domain"/>
    <property type="match status" value="1"/>
</dbReference>
<evidence type="ECO:0000259" key="6">
    <source>
        <dbReference type="Pfam" id="PF02518"/>
    </source>
</evidence>
<dbReference type="EMBL" id="LCHZ01000017">
    <property type="protein sequence ID" value="KKT46290.1"/>
    <property type="molecule type" value="Genomic_DNA"/>
</dbReference>
<feature type="domain" description="Histidine kinase/HSP90-like ATPase" evidence="6">
    <location>
        <begin position="7"/>
        <end position="53"/>
    </location>
</feature>
<comment type="catalytic activity">
    <reaction evidence="1">
        <text>ATP + protein L-histidine = ADP + protein N-phospho-L-histidine.</text>
        <dbReference type="EC" id="2.7.13.3"/>
    </reaction>
</comment>
<evidence type="ECO:0000313" key="8">
    <source>
        <dbReference type="Proteomes" id="UP000033861"/>
    </source>
</evidence>
<dbReference type="InterPro" id="IPR036890">
    <property type="entry name" value="HATPase_C_sf"/>
</dbReference>
<dbReference type="SUPFAM" id="SSF55874">
    <property type="entry name" value="ATPase domain of HSP90 chaperone/DNA topoisomerase II/histidine kinase"/>
    <property type="match status" value="1"/>
</dbReference>
<organism evidence="7 8">
    <name type="scientific">Candidatus Collierbacteria bacterium GW2011_GWF2_44_15</name>
    <dbReference type="NCBI Taxonomy" id="1618404"/>
    <lineage>
        <taxon>Bacteria</taxon>
        <taxon>Candidatus Collieribacteriota</taxon>
    </lineage>
</organism>
<dbReference type="EC" id="2.7.13.3" evidence="2"/>
<dbReference type="STRING" id="1618404.UW35_C0017G0018"/>
<dbReference type="Pfam" id="PF02518">
    <property type="entry name" value="HATPase_c"/>
    <property type="match status" value="1"/>
</dbReference>
<dbReference type="GO" id="GO:0004673">
    <property type="term" value="F:protein histidine kinase activity"/>
    <property type="evidence" value="ECO:0007669"/>
    <property type="project" value="UniProtKB-EC"/>
</dbReference>
<protein>
    <recommendedName>
        <fullName evidence="2">histidine kinase</fullName>
        <ecNumber evidence="2">2.7.13.3</ecNumber>
    </recommendedName>
</protein>
<dbReference type="PANTHER" id="PTHR43711">
    <property type="entry name" value="TWO-COMPONENT HISTIDINE KINASE"/>
    <property type="match status" value="1"/>
</dbReference>
<evidence type="ECO:0000256" key="3">
    <source>
        <dbReference type="ARBA" id="ARBA00022679"/>
    </source>
</evidence>
<dbReference type="GO" id="GO:0000160">
    <property type="term" value="P:phosphorelay signal transduction system"/>
    <property type="evidence" value="ECO:0007669"/>
    <property type="project" value="UniProtKB-KW"/>
</dbReference>
<keyword evidence="5" id="KW-0902">Two-component regulatory system</keyword>
<evidence type="ECO:0000256" key="5">
    <source>
        <dbReference type="ARBA" id="ARBA00023012"/>
    </source>
</evidence>
<name>A0A0G1HHD9_9BACT</name>
<dbReference type="InterPro" id="IPR050736">
    <property type="entry name" value="Sensor_HK_Regulatory"/>
</dbReference>
<keyword evidence="4 7" id="KW-0418">Kinase</keyword>
<dbReference type="Proteomes" id="UP000033861">
    <property type="component" value="Unassembled WGS sequence"/>
</dbReference>
<feature type="non-terminal residue" evidence="7">
    <location>
        <position position="1"/>
    </location>
</feature>
<accession>A0A0G1HHD9</accession>
<evidence type="ECO:0000256" key="4">
    <source>
        <dbReference type="ARBA" id="ARBA00022777"/>
    </source>
</evidence>
<proteinExistence type="predicted"/>
<dbReference type="AlphaFoldDB" id="A0A0G1HHD9"/>
<gene>
    <name evidence="7" type="ORF">UW35_C0017G0018</name>
</gene>
<comment type="caution">
    <text evidence="7">The sequence shown here is derived from an EMBL/GenBank/DDBJ whole genome shotgun (WGS) entry which is preliminary data.</text>
</comment>
<evidence type="ECO:0000256" key="2">
    <source>
        <dbReference type="ARBA" id="ARBA00012438"/>
    </source>
</evidence>
<dbReference type="InterPro" id="IPR003594">
    <property type="entry name" value="HATPase_dom"/>
</dbReference>
<evidence type="ECO:0000313" key="7">
    <source>
        <dbReference type="EMBL" id="KKT46290.1"/>
    </source>
</evidence>
<keyword evidence="3" id="KW-0808">Transferase</keyword>
<reference evidence="7 8" key="1">
    <citation type="journal article" date="2015" name="Nature">
        <title>rRNA introns, odd ribosomes, and small enigmatic genomes across a large radiation of phyla.</title>
        <authorList>
            <person name="Brown C.T."/>
            <person name="Hug L.A."/>
            <person name="Thomas B.C."/>
            <person name="Sharon I."/>
            <person name="Castelle C.J."/>
            <person name="Singh A."/>
            <person name="Wilkins M.J."/>
            <person name="Williams K.H."/>
            <person name="Banfield J.F."/>
        </authorList>
    </citation>
    <scope>NUCLEOTIDE SEQUENCE [LARGE SCALE GENOMIC DNA]</scope>
</reference>
<sequence>KLFRADNANDVDPSGTGLGLYIVYEIVKASGGTVRFDSEVKRGSTFYVSYPLKGMVRKIGEKSLS</sequence>